<dbReference type="AlphaFoldDB" id="A0A0C3BCV7"/>
<dbReference type="EMBL" id="KN824286">
    <property type="protein sequence ID" value="KIM29974.1"/>
    <property type="molecule type" value="Genomic_DNA"/>
</dbReference>
<gene>
    <name evidence="1" type="ORF">M408DRAFT_99628</name>
</gene>
<protein>
    <submittedName>
        <fullName evidence="1">Uncharacterized protein</fullName>
    </submittedName>
</protein>
<dbReference type="Proteomes" id="UP000054097">
    <property type="component" value="Unassembled WGS sequence"/>
</dbReference>
<reference evidence="2" key="2">
    <citation type="submission" date="2015-01" db="EMBL/GenBank/DDBJ databases">
        <title>Evolutionary Origins and Diversification of the Mycorrhizal Mutualists.</title>
        <authorList>
            <consortium name="DOE Joint Genome Institute"/>
            <consortium name="Mycorrhizal Genomics Consortium"/>
            <person name="Kohler A."/>
            <person name="Kuo A."/>
            <person name="Nagy L.G."/>
            <person name="Floudas D."/>
            <person name="Copeland A."/>
            <person name="Barry K.W."/>
            <person name="Cichocki N."/>
            <person name="Veneault-Fourrey C."/>
            <person name="LaButti K."/>
            <person name="Lindquist E.A."/>
            <person name="Lipzen A."/>
            <person name="Lundell T."/>
            <person name="Morin E."/>
            <person name="Murat C."/>
            <person name="Riley R."/>
            <person name="Ohm R."/>
            <person name="Sun H."/>
            <person name="Tunlid A."/>
            <person name="Henrissat B."/>
            <person name="Grigoriev I.V."/>
            <person name="Hibbett D.S."/>
            <person name="Martin F."/>
        </authorList>
    </citation>
    <scope>NUCLEOTIDE SEQUENCE [LARGE SCALE GENOMIC DNA]</scope>
    <source>
        <strain evidence="2">MAFF 305830</strain>
    </source>
</reference>
<evidence type="ECO:0000313" key="2">
    <source>
        <dbReference type="Proteomes" id="UP000054097"/>
    </source>
</evidence>
<dbReference type="HOGENOM" id="CLU_2122594_0_0_1"/>
<proteinExistence type="predicted"/>
<evidence type="ECO:0000313" key="1">
    <source>
        <dbReference type="EMBL" id="KIM29974.1"/>
    </source>
</evidence>
<keyword evidence="2" id="KW-1185">Reference proteome</keyword>
<name>A0A0C3BCV7_SERVB</name>
<reference evidence="1 2" key="1">
    <citation type="submission" date="2014-04" db="EMBL/GenBank/DDBJ databases">
        <authorList>
            <consortium name="DOE Joint Genome Institute"/>
            <person name="Kuo A."/>
            <person name="Zuccaro A."/>
            <person name="Kohler A."/>
            <person name="Nagy L.G."/>
            <person name="Floudas D."/>
            <person name="Copeland A."/>
            <person name="Barry K.W."/>
            <person name="Cichocki N."/>
            <person name="Veneault-Fourrey C."/>
            <person name="LaButti K."/>
            <person name="Lindquist E.A."/>
            <person name="Lipzen A."/>
            <person name="Lundell T."/>
            <person name="Morin E."/>
            <person name="Murat C."/>
            <person name="Sun H."/>
            <person name="Tunlid A."/>
            <person name="Henrissat B."/>
            <person name="Grigoriev I.V."/>
            <person name="Hibbett D.S."/>
            <person name="Martin F."/>
            <person name="Nordberg H.P."/>
            <person name="Cantor M.N."/>
            <person name="Hua S.X."/>
        </authorList>
    </citation>
    <scope>NUCLEOTIDE SEQUENCE [LARGE SCALE GENOMIC DNA]</scope>
    <source>
        <strain evidence="1 2">MAFF 305830</strain>
    </source>
</reference>
<sequence>MWSSTAQNDDGSIDERILMRNVLVCGCVKKRERERKNDCVQSGSTNGLETKRRLWKTKTGGIEGGRGRRPAIERGRAGMQNRHRTFLFLGLQSFSQERREKVWLGVRSWENATN</sequence>
<accession>A0A0C3BCV7</accession>
<organism evidence="1 2">
    <name type="scientific">Serendipita vermifera MAFF 305830</name>
    <dbReference type="NCBI Taxonomy" id="933852"/>
    <lineage>
        <taxon>Eukaryota</taxon>
        <taxon>Fungi</taxon>
        <taxon>Dikarya</taxon>
        <taxon>Basidiomycota</taxon>
        <taxon>Agaricomycotina</taxon>
        <taxon>Agaricomycetes</taxon>
        <taxon>Sebacinales</taxon>
        <taxon>Serendipitaceae</taxon>
        <taxon>Serendipita</taxon>
    </lineage>
</organism>